<dbReference type="SUPFAM" id="SSF54826">
    <property type="entry name" value="Enolase N-terminal domain-like"/>
    <property type="match status" value="1"/>
</dbReference>
<reference evidence="5" key="1">
    <citation type="journal article" date="2022" name="Cell Host Microbe">
        <title>Colonization of the live biotherapeutic product VE303 and modulation of the microbiota and metabolites in healthy volunteers.</title>
        <authorList>
            <person name="Dsouza M."/>
            <person name="Menon R."/>
            <person name="Crossette E."/>
            <person name="Bhattarai S.K."/>
            <person name="Schneider J."/>
            <person name="Kim Y.G."/>
            <person name="Reddy S."/>
            <person name="Caballero S."/>
            <person name="Felix C."/>
            <person name="Cornacchione L."/>
            <person name="Hendrickson J."/>
            <person name="Watson A.R."/>
            <person name="Minot S.S."/>
            <person name="Greenfield N."/>
            <person name="Schopf L."/>
            <person name="Szabady R."/>
            <person name="Patarroyo J."/>
            <person name="Smith W."/>
            <person name="Harrison P."/>
            <person name="Kuijper E.J."/>
            <person name="Kelly C.P."/>
            <person name="Olle B."/>
            <person name="Bobilev D."/>
            <person name="Silber J.L."/>
            <person name="Bucci V."/>
            <person name="Roberts B."/>
            <person name="Faith J."/>
            <person name="Norman J.M."/>
        </authorList>
    </citation>
    <scope>NUCLEOTIDE SEQUENCE</scope>
    <source>
        <strain evidence="5">VE303-04</strain>
    </source>
</reference>
<evidence type="ECO:0000256" key="2">
    <source>
        <dbReference type="ARBA" id="ARBA00022723"/>
    </source>
</evidence>
<accession>A0AAW5EWM8</accession>
<keyword evidence="2" id="KW-0479">Metal-binding</keyword>
<dbReference type="GO" id="GO:0016836">
    <property type="term" value="F:hydro-lyase activity"/>
    <property type="evidence" value="ECO:0007669"/>
    <property type="project" value="TreeGrafter"/>
</dbReference>
<sequence>MKITDITYDCVQVPFPEEFHPTWYPGKTEQGQVIFVVRVHTDEGITGYANMEAPHGILKLVCATMDYAKEMIIGDSPFDIEKIMFKLRNVARIATRPWVIENACWDIIGKAAGLPVCQLLGACRDRIPVYAAWGEIRSNKQRKEDAGRLVEEGFKAVKIRFTHETIREDIAIVEAVREAVGDKLEIMVDANQGTACERNNNGFPYVWSYERARDTAREMERLGCAWLEEPLWRYNFDGLAKLNEEVDIPIAGGEINIGIPDFKIMLEKGCYEILQPNCTMSTGISYIRKIAALADSYGKTVNPHAYIPGTGVLQSMHMVASIPNFTWLEYPYDPPTLTPGAFQGILSEPYFVEKDGCIPLPKKPGFGIEIDEELVKKYSILH</sequence>
<organism evidence="5 6">
    <name type="scientific">Clostridium symbiosum</name>
    <name type="common">Bacteroides symbiosus</name>
    <dbReference type="NCBI Taxonomy" id="1512"/>
    <lineage>
        <taxon>Bacteria</taxon>
        <taxon>Bacillati</taxon>
        <taxon>Bacillota</taxon>
        <taxon>Clostridia</taxon>
        <taxon>Lachnospirales</taxon>
        <taxon>Lachnospiraceae</taxon>
        <taxon>Otoolea</taxon>
    </lineage>
</organism>
<dbReference type="InterPro" id="IPR036849">
    <property type="entry name" value="Enolase-like_C_sf"/>
</dbReference>
<evidence type="ECO:0000256" key="1">
    <source>
        <dbReference type="ARBA" id="ARBA00001946"/>
    </source>
</evidence>
<dbReference type="GO" id="GO:0000287">
    <property type="term" value="F:magnesium ion binding"/>
    <property type="evidence" value="ECO:0007669"/>
    <property type="project" value="TreeGrafter"/>
</dbReference>
<dbReference type="PANTHER" id="PTHR13794:SF58">
    <property type="entry name" value="MITOCHONDRIAL ENOLASE SUPERFAMILY MEMBER 1"/>
    <property type="match status" value="1"/>
</dbReference>
<evidence type="ECO:0000259" key="4">
    <source>
        <dbReference type="SMART" id="SM00922"/>
    </source>
</evidence>
<dbReference type="SMART" id="SM00922">
    <property type="entry name" value="MR_MLE"/>
    <property type="match status" value="1"/>
</dbReference>
<dbReference type="EMBL" id="JAINVB010000001">
    <property type="protein sequence ID" value="MCK0084386.1"/>
    <property type="molecule type" value="Genomic_DNA"/>
</dbReference>
<dbReference type="AlphaFoldDB" id="A0AAW5EWM8"/>
<comment type="caution">
    <text evidence="5">The sequence shown here is derived from an EMBL/GenBank/DDBJ whole genome shotgun (WGS) entry which is preliminary data.</text>
</comment>
<gene>
    <name evidence="5" type="ORF">K5I21_00550</name>
</gene>
<keyword evidence="3" id="KW-0460">Magnesium</keyword>
<feature type="domain" description="Mandelate racemase/muconate lactonizing enzyme C-terminal" evidence="4">
    <location>
        <begin position="139"/>
        <end position="249"/>
    </location>
</feature>
<evidence type="ECO:0000256" key="3">
    <source>
        <dbReference type="ARBA" id="ARBA00022842"/>
    </source>
</evidence>
<dbReference type="RefSeq" id="WP_024739037.1">
    <property type="nucleotide sequence ID" value="NZ_CABHNX010000239.1"/>
</dbReference>
<evidence type="ECO:0000313" key="6">
    <source>
        <dbReference type="Proteomes" id="UP001203136"/>
    </source>
</evidence>
<evidence type="ECO:0000313" key="5">
    <source>
        <dbReference type="EMBL" id="MCK0084386.1"/>
    </source>
</evidence>
<protein>
    <submittedName>
        <fullName evidence="5">Mandelate racemase/muconate lactonizing enzyme family protein</fullName>
    </submittedName>
</protein>
<dbReference type="InterPro" id="IPR029065">
    <property type="entry name" value="Enolase_C-like"/>
</dbReference>
<proteinExistence type="predicted"/>
<dbReference type="InterPro" id="IPR029017">
    <property type="entry name" value="Enolase-like_N"/>
</dbReference>
<dbReference type="InterPro" id="IPR013342">
    <property type="entry name" value="Mandelate_racemase_C"/>
</dbReference>
<dbReference type="InterPro" id="IPR046945">
    <property type="entry name" value="RHMD-like"/>
</dbReference>
<dbReference type="CDD" id="cd03316">
    <property type="entry name" value="MR_like"/>
    <property type="match status" value="1"/>
</dbReference>
<dbReference type="PANTHER" id="PTHR13794">
    <property type="entry name" value="ENOLASE SUPERFAMILY, MANDELATE RACEMASE"/>
    <property type="match status" value="1"/>
</dbReference>
<dbReference type="InterPro" id="IPR013341">
    <property type="entry name" value="Mandelate_racemase_N_dom"/>
</dbReference>
<dbReference type="Pfam" id="PF13378">
    <property type="entry name" value="MR_MLE_C"/>
    <property type="match status" value="1"/>
</dbReference>
<dbReference type="Gene3D" id="3.20.20.120">
    <property type="entry name" value="Enolase-like C-terminal domain"/>
    <property type="match status" value="1"/>
</dbReference>
<dbReference type="Proteomes" id="UP001203136">
    <property type="component" value="Unassembled WGS sequence"/>
</dbReference>
<name>A0AAW5EWM8_CLOSY</name>
<comment type="cofactor">
    <cofactor evidence="1">
        <name>Mg(2+)</name>
        <dbReference type="ChEBI" id="CHEBI:18420"/>
    </cofactor>
</comment>
<dbReference type="SUPFAM" id="SSF51604">
    <property type="entry name" value="Enolase C-terminal domain-like"/>
    <property type="match status" value="1"/>
</dbReference>
<dbReference type="GO" id="GO:0016052">
    <property type="term" value="P:carbohydrate catabolic process"/>
    <property type="evidence" value="ECO:0007669"/>
    <property type="project" value="TreeGrafter"/>
</dbReference>
<dbReference type="Pfam" id="PF02746">
    <property type="entry name" value="MR_MLE_N"/>
    <property type="match status" value="1"/>
</dbReference>
<dbReference type="Gene3D" id="3.30.390.10">
    <property type="entry name" value="Enolase-like, N-terminal domain"/>
    <property type="match status" value="1"/>
</dbReference>